<dbReference type="CDD" id="cd02231">
    <property type="entry name" value="cupin_BLL6423-like"/>
    <property type="match status" value="1"/>
</dbReference>
<dbReference type="Proteomes" id="UP000440096">
    <property type="component" value="Unassembled WGS sequence"/>
</dbReference>
<dbReference type="AlphaFoldDB" id="A0A6N7Z1T0"/>
<dbReference type="Gene3D" id="2.60.120.10">
    <property type="entry name" value="Jelly Rolls"/>
    <property type="match status" value="1"/>
</dbReference>
<evidence type="ECO:0000313" key="3">
    <source>
        <dbReference type="Proteomes" id="UP000440096"/>
    </source>
</evidence>
<gene>
    <name evidence="2" type="ORF">GKO32_06730</name>
</gene>
<evidence type="ECO:0000259" key="1">
    <source>
        <dbReference type="Pfam" id="PF07883"/>
    </source>
</evidence>
<dbReference type="InterPro" id="IPR011051">
    <property type="entry name" value="RmlC_Cupin_sf"/>
</dbReference>
<organism evidence="2 3">
    <name type="scientific">Amycolatopsis pithecellobii</name>
    <dbReference type="NCBI Taxonomy" id="664692"/>
    <lineage>
        <taxon>Bacteria</taxon>
        <taxon>Bacillati</taxon>
        <taxon>Actinomycetota</taxon>
        <taxon>Actinomycetes</taxon>
        <taxon>Pseudonocardiales</taxon>
        <taxon>Pseudonocardiaceae</taxon>
        <taxon>Amycolatopsis</taxon>
    </lineage>
</organism>
<proteinExistence type="predicted"/>
<comment type="caution">
    <text evidence="2">The sequence shown here is derived from an EMBL/GenBank/DDBJ whole genome shotgun (WGS) entry which is preliminary data.</text>
</comment>
<evidence type="ECO:0000313" key="2">
    <source>
        <dbReference type="EMBL" id="MTD53680.1"/>
    </source>
</evidence>
<dbReference type="InterPro" id="IPR047142">
    <property type="entry name" value="OryJ/VirC-like"/>
</dbReference>
<dbReference type="PANTHER" id="PTHR36156:SF2">
    <property type="entry name" value="CUPIN TYPE-2 DOMAIN-CONTAINING PROTEIN"/>
    <property type="match status" value="1"/>
</dbReference>
<feature type="domain" description="Cupin type-2" evidence="1">
    <location>
        <begin position="122"/>
        <end position="178"/>
    </location>
</feature>
<reference evidence="2 3" key="1">
    <citation type="submission" date="2019-11" db="EMBL/GenBank/DDBJ databases">
        <title>Draft genome of Amycolatopsis RM579.</title>
        <authorList>
            <person name="Duangmal K."/>
            <person name="Mingma R."/>
        </authorList>
    </citation>
    <scope>NUCLEOTIDE SEQUENCE [LARGE SCALE GENOMIC DNA]</scope>
    <source>
        <strain evidence="2 3">RM579</strain>
    </source>
</reference>
<sequence>MSTTNAEANPMKPRAVRRVVTGHDSAGRAVVVADGPSEDVLLIDTARVAIADMWTLTSVPTSIDAWEKRDLGTPMAIGPVVGGLNFRVLQFDPLPADAVIDAKAAFSEMGSADAHVGDARHPAMHRTDTVDFGIVISGSITLLLDEEDVTLTAGDIVIQRGTNHAWENRGDEPCLMAVMVVDAKAAA</sequence>
<dbReference type="EMBL" id="WMBA01000007">
    <property type="protein sequence ID" value="MTD53680.1"/>
    <property type="molecule type" value="Genomic_DNA"/>
</dbReference>
<dbReference type="PANTHER" id="PTHR36156">
    <property type="entry name" value="SLR2101 PROTEIN"/>
    <property type="match status" value="1"/>
</dbReference>
<dbReference type="Pfam" id="PF07883">
    <property type="entry name" value="Cupin_2"/>
    <property type="match status" value="1"/>
</dbReference>
<dbReference type="RefSeq" id="WP_154755925.1">
    <property type="nucleotide sequence ID" value="NZ_WMBA01000007.1"/>
</dbReference>
<dbReference type="InterPro" id="IPR014710">
    <property type="entry name" value="RmlC-like_jellyroll"/>
</dbReference>
<accession>A0A6N7Z1T0</accession>
<dbReference type="InterPro" id="IPR013096">
    <property type="entry name" value="Cupin_2"/>
</dbReference>
<protein>
    <submittedName>
        <fullName evidence="2">Cupin domain-containing protein</fullName>
    </submittedName>
</protein>
<keyword evidence="3" id="KW-1185">Reference proteome</keyword>
<dbReference type="SUPFAM" id="SSF51182">
    <property type="entry name" value="RmlC-like cupins"/>
    <property type="match status" value="1"/>
</dbReference>
<dbReference type="OrthoDB" id="713485at2"/>
<dbReference type="Gene3D" id="2.20.70.150">
    <property type="match status" value="1"/>
</dbReference>
<name>A0A6N7Z1T0_9PSEU</name>